<accession>A0ABU9TSC1</accession>
<evidence type="ECO:0000256" key="2">
    <source>
        <dbReference type="ARBA" id="ARBA00023125"/>
    </source>
</evidence>
<evidence type="ECO:0000259" key="4">
    <source>
        <dbReference type="PROSITE" id="PS50937"/>
    </source>
</evidence>
<dbReference type="InterPro" id="IPR009061">
    <property type="entry name" value="DNA-bd_dom_put_sf"/>
</dbReference>
<proteinExistence type="predicted"/>
<evidence type="ECO:0000256" key="1">
    <source>
        <dbReference type="ARBA" id="ARBA00023015"/>
    </source>
</evidence>
<name>A0ABU9TSC1_9GAMM</name>
<dbReference type="EMBL" id="JBBMRA010000007">
    <property type="protein sequence ID" value="MEM5536557.1"/>
    <property type="molecule type" value="Genomic_DNA"/>
</dbReference>
<keyword evidence="1" id="KW-0805">Transcription regulation</keyword>
<dbReference type="PANTHER" id="PTHR30204">
    <property type="entry name" value="REDOX-CYCLING DRUG-SENSING TRANSCRIPTIONAL ACTIVATOR SOXR"/>
    <property type="match status" value="1"/>
</dbReference>
<evidence type="ECO:0000256" key="3">
    <source>
        <dbReference type="ARBA" id="ARBA00023163"/>
    </source>
</evidence>
<comment type="caution">
    <text evidence="5">The sequence shown here is derived from an EMBL/GenBank/DDBJ whole genome shotgun (WGS) entry which is preliminary data.</text>
</comment>
<organism evidence="5 6">
    <name type="scientific">Neptuniibacter pectenicola</name>
    <dbReference type="NCBI Taxonomy" id="1806669"/>
    <lineage>
        <taxon>Bacteria</taxon>
        <taxon>Pseudomonadati</taxon>
        <taxon>Pseudomonadota</taxon>
        <taxon>Gammaproteobacteria</taxon>
        <taxon>Oceanospirillales</taxon>
        <taxon>Oceanospirillaceae</taxon>
        <taxon>Neptuniibacter</taxon>
    </lineage>
</organism>
<dbReference type="InterPro" id="IPR047057">
    <property type="entry name" value="MerR_fam"/>
</dbReference>
<reference evidence="5 6" key="1">
    <citation type="submission" date="2024-03" db="EMBL/GenBank/DDBJ databases">
        <title>Community enrichment and isolation of bacterial strains for fucoidan degradation.</title>
        <authorList>
            <person name="Sichert A."/>
        </authorList>
    </citation>
    <scope>NUCLEOTIDE SEQUENCE [LARGE SCALE GENOMIC DNA]</scope>
    <source>
        <strain evidence="5 6">AS76</strain>
    </source>
</reference>
<sequence>MTDKAHNIDNYFPIRDLSARTEVNTVTLRAWERRYGLLKPQRTPKGHRLYCEQDVTTVERILELVARGVPIGKVKPLLLGDTLQPVKHNEIGTWHTLTSELLEAAESFSVTKLEQQIQLIFSNYPIQVCRERLIIPAFITLSQRDDEGAAFGFMENEIVRYALMRLSAKVNKKQRTRSATLIAGNKAPAWALALMALELTDLNFSVYLFNRTFSVLAGIELAKQFKSSNSIYYQDGILKEDEKTLLAAALVDNERLFLCGTAPFLSQFKQNNRVFENLKDCIDDLHK</sequence>
<dbReference type="Pfam" id="PF13411">
    <property type="entry name" value="MerR_1"/>
    <property type="match status" value="1"/>
</dbReference>
<dbReference type="RefSeq" id="WP_342854359.1">
    <property type="nucleotide sequence ID" value="NZ_JBBMRA010000007.1"/>
</dbReference>
<dbReference type="Proteomes" id="UP001449225">
    <property type="component" value="Unassembled WGS sequence"/>
</dbReference>
<keyword evidence="2" id="KW-0238">DNA-binding</keyword>
<dbReference type="CDD" id="cd01104">
    <property type="entry name" value="HTH_MlrA-CarA"/>
    <property type="match status" value="1"/>
</dbReference>
<dbReference type="PANTHER" id="PTHR30204:SF67">
    <property type="entry name" value="HTH-TYPE TRANSCRIPTIONAL REGULATOR MLRA-RELATED"/>
    <property type="match status" value="1"/>
</dbReference>
<dbReference type="SUPFAM" id="SSF46955">
    <property type="entry name" value="Putative DNA-binding domain"/>
    <property type="match status" value="1"/>
</dbReference>
<dbReference type="InterPro" id="IPR000551">
    <property type="entry name" value="MerR-type_HTH_dom"/>
</dbReference>
<keyword evidence="3" id="KW-0804">Transcription</keyword>
<keyword evidence="6" id="KW-1185">Reference proteome</keyword>
<dbReference type="Gene3D" id="1.10.1660.10">
    <property type="match status" value="1"/>
</dbReference>
<feature type="domain" description="HTH merR-type" evidence="4">
    <location>
        <begin position="11"/>
        <end position="80"/>
    </location>
</feature>
<evidence type="ECO:0000313" key="6">
    <source>
        <dbReference type="Proteomes" id="UP001449225"/>
    </source>
</evidence>
<protein>
    <submittedName>
        <fullName evidence="5">MerR family transcriptional regulator</fullName>
    </submittedName>
</protein>
<dbReference type="SMART" id="SM00422">
    <property type="entry name" value="HTH_MERR"/>
    <property type="match status" value="1"/>
</dbReference>
<evidence type="ECO:0000313" key="5">
    <source>
        <dbReference type="EMBL" id="MEM5536557.1"/>
    </source>
</evidence>
<gene>
    <name evidence="5" type="ORF">WNY58_09155</name>
</gene>
<dbReference type="PROSITE" id="PS50937">
    <property type="entry name" value="HTH_MERR_2"/>
    <property type="match status" value="1"/>
</dbReference>